<dbReference type="GeneID" id="24111894"/>
<feature type="region of interest" description="Disordered" evidence="1">
    <location>
        <begin position="1"/>
        <end position="40"/>
    </location>
</feature>
<dbReference type="Proteomes" id="UP000014071">
    <property type="component" value="Unassembled WGS sequence"/>
</dbReference>
<dbReference type="HOGENOM" id="CLU_2559286_0_0_1"/>
<gene>
    <name evidence="2" type="ORF">PHSY_006625</name>
</gene>
<dbReference type="AlphaFoldDB" id="R9PC86"/>
<proteinExistence type="predicted"/>
<evidence type="ECO:0000313" key="3">
    <source>
        <dbReference type="Proteomes" id="UP000014071"/>
    </source>
</evidence>
<evidence type="ECO:0000313" key="2">
    <source>
        <dbReference type="EMBL" id="GAC99028.1"/>
    </source>
</evidence>
<reference evidence="3" key="1">
    <citation type="journal article" date="2013" name="Genome Announc.">
        <title>Draft genome sequence of the basidiomycetous yeast-like fungus Pseudozyma hubeiensis SY62, which produces an abundant amount of the biosurfactant mannosylerythritol lipids.</title>
        <authorList>
            <person name="Konishi M."/>
            <person name="Hatada Y."/>
            <person name="Horiuchi J."/>
        </authorList>
    </citation>
    <scope>NUCLEOTIDE SEQUENCE [LARGE SCALE GENOMIC DNA]</scope>
    <source>
        <strain evidence="3">SY62</strain>
    </source>
</reference>
<sequence length="82" mass="9402">MQQRRGEQRLSSACSKQRSQIPPQISNEFNRHNSRPKKSKSFIAARKIAFFVDVRKPAKLSSCDAFHSFSMSRPSSSTPNFR</sequence>
<dbReference type="EMBL" id="DF238822">
    <property type="protein sequence ID" value="GAC99028.1"/>
    <property type="molecule type" value="Genomic_DNA"/>
</dbReference>
<dbReference type="RefSeq" id="XP_012192615.1">
    <property type="nucleotide sequence ID" value="XM_012337225.1"/>
</dbReference>
<name>R9PC86_PSEHS</name>
<organism evidence="2 3">
    <name type="scientific">Pseudozyma hubeiensis (strain SY62)</name>
    <name type="common">Yeast</name>
    <dbReference type="NCBI Taxonomy" id="1305764"/>
    <lineage>
        <taxon>Eukaryota</taxon>
        <taxon>Fungi</taxon>
        <taxon>Dikarya</taxon>
        <taxon>Basidiomycota</taxon>
        <taxon>Ustilaginomycotina</taxon>
        <taxon>Ustilaginomycetes</taxon>
        <taxon>Ustilaginales</taxon>
        <taxon>Ustilaginaceae</taxon>
        <taxon>Pseudozyma</taxon>
    </lineage>
</organism>
<evidence type="ECO:0000256" key="1">
    <source>
        <dbReference type="SAM" id="MobiDB-lite"/>
    </source>
</evidence>
<keyword evidence="3" id="KW-1185">Reference proteome</keyword>
<feature type="compositionally biased region" description="Polar residues" evidence="1">
    <location>
        <begin position="9"/>
        <end position="28"/>
    </location>
</feature>
<accession>R9PC86</accession>
<protein>
    <submittedName>
        <fullName evidence="2">Uncharacterized protein</fullName>
    </submittedName>
</protein>